<feature type="binding site" evidence="7">
    <location>
        <position position="404"/>
    </location>
    <ligand>
        <name>phosphoenolpyruvate</name>
        <dbReference type="ChEBI" id="CHEBI:58702"/>
    </ligand>
</feature>
<evidence type="ECO:0000259" key="8">
    <source>
        <dbReference type="Pfam" id="PF00275"/>
    </source>
</evidence>
<dbReference type="PANTHER" id="PTHR21090:SF5">
    <property type="entry name" value="PENTAFUNCTIONAL AROM POLYPEPTIDE"/>
    <property type="match status" value="1"/>
</dbReference>
<protein>
    <recommendedName>
        <fullName evidence="7">3-phosphoshikimate 1-carboxyvinyltransferase</fullName>
        <ecNumber evidence="7">2.5.1.19</ecNumber>
    </recommendedName>
    <alternativeName>
        <fullName evidence="7">5-enolpyruvylshikimate-3-phosphate synthase</fullName>
        <shortName evidence="7">EPSP synthase</shortName>
        <shortName evidence="7">EPSPS</shortName>
    </alternativeName>
</protein>
<dbReference type="NCBIfam" id="TIGR01356">
    <property type="entry name" value="aroA"/>
    <property type="match status" value="1"/>
</dbReference>
<keyword evidence="5 7" id="KW-0057">Aromatic amino acid biosynthesis</keyword>
<feature type="binding site" evidence="7">
    <location>
        <position position="21"/>
    </location>
    <ligand>
        <name>phosphoenolpyruvate</name>
        <dbReference type="ChEBI" id="CHEBI:58702"/>
    </ligand>
</feature>
<comment type="subunit">
    <text evidence="7">Monomer.</text>
</comment>
<gene>
    <name evidence="7 9" type="primary">aroA</name>
    <name evidence="9" type="ORF">P8V03_04620</name>
</gene>
<evidence type="ECO:0000256" key="6">
    <source>
        <dbReference type="ARBA" id="ARBA00044633"/>
    </source>
</evidence>
<dbReference type="PANTHER" id="PTHR21090">
    <property type="entry name" value="AROM/DEHYDROQUINATE SYNTHASE"/>
    <property type="match status" value="1"/>
</dbReference>
<comment type="function">
    <text evidence="7">Catalyzes the transfer of the enolpyruvyl moiety of phosphoenolpyruvate (PEP) to the 5-hydroxyl of shikimate-3-phosphate (S3P) to produce enolpyruvyl shikimate-3-phosphate and inorganic phosphate.</text>
</comment>
<name>A0ABU4JQK8_9CLOT</name>
<evidence type="ECO:0000313" key="10">
    <source>
        <dbReference type="Proteomes" id="UP001281656"/>
    </source>
</evidence>
<keyword evidence="4 7" id="KW-0808">Transferase</keyword>
<evidence type="ECO:0000256" key="7">
    <source>
        <dbReference type="HAMAP-Rule" id="MF_00210"/>
    </source>
</evidence>
<dbReference type="SUPFAM" id="SSF55205">
    <property type="entry name" value="EPT/RTPC-like"/>
    <property type="match status" value="1"/>
</dbReference>
<evidence type="ECO:0000256" key="5">
    <source>
        <dbReference type="ARBA" id="ARBA00023141"/>
    </source>
</evidence>
<sequence>MKHIRINPSKLKGSIAVPSSKSLCHRAVICASLSEGVSNIENLFFSQDVKATCQAMSNLGVEVVYKGESKIKIRGTSKLEAKGNSIDCFESGSTLRFLIPIAATLGEEVTFNGKGKLVARPLGDYYRIFEEQQIQYENINGKLPLTINGRLKSGEYRIKGDVSSQFISGLLFALPLLEGDSRITVTTELQSKAYVDLTIDVLKAFSIEVKNVDYREFTIKGNQKYIASDYKVEGDFSQAAFWLVANVLGSEVVCNGMSMNSLQGDKVIIETIKSMGGEIVVEGEKVKALPSQTKGTVIDASECPDLVPVLTVLGALSEGTTEIVNAERLRFKESDRLAAITSELNKIGADIEEKEDRLIIRGKETLIGGKVNSWNDHRIAMALAVASTRCKEPLIIEDADSVKKSYPNFWEHFKELGGSVDEWNLG</sequence>
<evidence type="ECO:0000256" key="1">
    <source>
        <dbReference type="ARBA" id="ARBA00004811"/>
    </source>
</evidence>
<dbReference type="PIRSF" id="PIRSF000505">
    <property type="entry name" value="EPSPS"/>
    <property type="match status" value="1"/>
</dbReference>
<feature type="binding site" evidence="7">
    <location>
        <position position="332"/>
    </location>
    <ligand>
        <name>3-phosphoshikimate</name>
        <dbReference type="ChEBI" id="CHEBI:145989"/>
    </ligand>
</feature>
<proteinExistence type="inferred from homology"/>
<feature type="binding site" evidence="7">
    <location>
        <position position="26"/>
    </location>
    <ligand>
        <name>3-phosphoshikimate</name>
        <dbReference type="ChEBI" id="CHEBI:145989"/>
    </ligand>
</feature>
<dbReference type="CDD" id="cd01556">
    <property type="entry name" value="EPSP_synthase"/>
    <property type="match status" value="1"/>
</dbReference>
<dbReference type="InterPro" id="IPR023193">
    <property type="entry name" value="EPSP_synthase_CS"/>
</dbReference>
<evidence type="ECO:0000256" key="2">
    <source>
        <dbReference type="ARBA" id="ARBA00009948"/>
    </source>
</evidence>
<feature type="binding site" evidence="7">
    <location>
        <position position="21"/>
    </location>
    <ligand>
        <name>3-phosphoshikimate</name>
        <dbReference type="ChEBI" id="CHEBI:145989"/>
    </ligand>
</feature>
<evidence type="ECO:0000313" key="9">
    <source>
        <dbReference type="EMBL" id="MDW8800435.1"/>
    </source>
</evidence>
<comment type="subcellular location">
    <subcellularLocation>
        <location evidence="7">Cytoplasm</location>
    </subcellularLocation>
</comment>
<feature type="binding site" evidence="7">
    <location>
        <position position="164"/>
    </location>
    <ligand>
        <name>3-phosphoshikimate</name>
        <dbReference type="ChEBI" id="CHEBI:145989"/>
    </ligand>
</feature>
<dbReference type="InterPro" id="IPR006264">
    <property type="entry name" value="EPSP_synthase"/>
</dbReference>
<dbReference type="Gene3D" id="3.65.10.10">
    <property type="entry name" value="Enolpyruvate transferase domain"/>
    <property type="match status" value="2"/>
</dbReference>
<dbReference type="Proteomes" id="UP001281656">
    <property type="component" value="Unassembled WGS sequence"/>
</dbReference>
<organism evidence="9 10">
    <name type="scientific">Clostridium tanneri</name>
    <dbReference type="NCBI Taxonomy" id="3037988"/>
    <lineage>
        <taxon>Bacteria</taxon>
        <taxon>Bacillati</taxon>
        <taxon>Bacillota</taxon>
        <taxon>Clostridia</taxon>
        <taxon>Eubacteriales</taxon>
        <taxon>Clostridiaceae</taxon>
        <taxon>Clostridium</taxon>
    </lineage>
</organism>
<dbReference type="GO" id="GO:0003866">
    <property type="term" value="F:3-phosphoshikimate 1-carboxyvinyltransferase activity"/>
    <property type="evidence" value="ECO:0007669"/>
    <property type="project" value="UniProtKB-EC"/>
</dbReference>
<comment type="caution">
    <text evidence="7">Lacks conserved residue(s) required for the propagation of feature annotation.</text>
</comment>
<dbReference type="EMBL" id="JARUJP010000004">
    <property type="protein sequence ID" value="MDW8800435.1"/>
    <property type="molecule type" value="Genomic_DNA"/>
</dbReference>
<feature type="binding site" evidence="7">
    <location>
        <position position="22"/>
    </location>
    <ligand>
        <name>3-phosphoshikimate</name>
        <dbReference type="ChEBI" id="CHEBI:145989"/>
    </ligand>
</feature>
<dbReference type="PROSITE" id="PS00885">
    <property type="entry name" value="EPSP_SYNTHASE_2"/>
    <property type="match status" value="1"/>
</dbReference>
<dbReference type="HAMAP" id="MF_00210">
    <property type="entry name" value="EPSP_synth"/>
    <property type="match status" value="1"/>
</dbReference>
<feature type="binding site" evidence="7">
    <location>
        <position position="305"/>
    </location>
    <ligand>
        <name>3-phosphoshikimate</name>
        <dbReference type="ChEBI" id="CHEBI:145989"/>
    </ligand>
</feature>
<feature type="binding site" evidence="7">
    <location>
        <position position="336"/>
    </location>
    <ligand>
        <name>phosphoenolpyruvate</name>
        <dbReference type="ChEBI" id="CHEBI:58702"/>
    </ligand>
</feature>
<feature type="domain" description="Enolpyruvate transferase" evidence="8">
    <location>
        <begin position="8"/>
        <end position="412"/>
    </location>
</feature>
<dbReference type="RefSeq" id="WP_318796949.1">
    <property type="nucleotide sequence ID" value="NZ_JARUJP010000004.1"/>
</dbReference>
<comment type="caution">
    <text evidence="9">The sequence shown here is derived from an EMBL/GenBank/DDBJ whole genome shotgun (WGS) entry which is preliminary data.</text>
</comment>
<keyword evidence="3 7" id="KW-0028">Amino-acid biosynthesis</keyword>
<feature type="binding site" evidence="7">
    <location>
        <position position="120"/>
    </location>
    <ligand>
        <name>phosphoenolpyruvate</name>
        <dbReference type="ChEBI" id="CHEBI:58702"/>
    </ligand>
</feature>
<comment type="catalytic activity">
    <reaction evidence="6">
        <text>3-phosphoshikimate + phosphoenolpyruvate = 5-O-(1-carboxyvinyl)-3-phosphoshikimate + phosphate</text>
        <dbReference type="Rhea" id="RHEA:21256"/>
        <dbReference type="ChEBI" id="CHEBI:43474"/>
        <dbReference type="ChEBI" id="CHEBI:57701"/>
        <dbReference type="ChEBI" id="CHEBI:58702"/>
        <dbReference type="ChEBI" id="CHEBI:145989"/>
        <dbReference type="EC" id="2.5.1.19"/>
    </reaction>
    <physiologicalReaction direction="left-to-right" evidence="6">
        <dbReference type="Rhea" id="RHEA:21257"/>
    </physiologicalReaction>
</comment>
<feature type="binding site" evidence="7">
    <location>
        <position position="165"/>
    </location>
    <ligand>
        <name>3-phosphoshikimate</name>
        <dbReference type="ChEBI" id="CHEBI:145989"/>
    </ligand>
</feature>
<feature type="binding site" evidence="7">
    <location>
        <position position="163"/>
    </location>
    <ligand>
        <name>3-phosphoshikimate</name>
        <dbReference type="ChEBI" id="CHEBI:145989"/>
    </ligand>
</feature>
<feature type="binding site" evidence="7">
    <location>
        <position position="92"/>
    </location>
    <ligand>
        <name>phosphoenolpyruvate</name>
        <dbReference type="ChEBI" id="CHEBI:58702"/>
    </ligand>
</feature>
<dbReference type="InterPro" id="IPR001986">
    <property type="entry name" value="Enolpyruvate_Tfrase_dom"/>
</dbReference>
<keyword evidence="7" id="KW-0963">Cytoplasm</keyword>
<reference evidence="9 10" key="1">
    <citation type="submission" date="2023-04" db="EMBL/GenBank/DDBJ databases">
        <title>Clostridium tannerae sp. nov., isolated from the fecal material of an alpaca.</title>
        <authorList>
            <person name="Miller S."/>
            <person name="Hendry M."/>
            <person name="King J."/>
            <person name="Sankaranarayanan K."/>
            <person name="Lawson P.A."/>
        </authorList>
    </citation>
    <scope>NUCLEOTIDE SEQUENCE [LARGE SCALE GENOMIC DNA]</scope>
    <source>
        <strain evidence="9 10">A1-XYC3</strain>
    </source>
</reference>
<dbReference type="Pfam" id="PF00275">
    <property type="entry name" value="EPSP_synthase"/>
    <property type="match status" value="1"/>
</dbReference>
<feature type="active site" description="Proton acceptor" evidence="7">
    <location>
        <position position="305"/>
    </location>
</feature>
<evidence type="ECO:0000256" key="3">
    <source>
        <dbReference type="ARBA" id="ARBA00022605"/>
    </source>
</evidence>
<comment type="similarity">
    <text evidence="2 7">Belongs to the EPSP synthase family.</text>
</comment>
<feature type="binding site" evidence="7">
    <location>
        <position position="165"/>
    </location>
    <ligand>
        <name>phosphoenolpyruvate</name>
        <dbReference type="ChEBI" id="CHEBI:58702"/>
    </ligand>
</feature>
<keyword evidence="10" id="KW-1185">Reference proteome</keyword>
<evidence type="ECO:0000256" key="4">
    <source>
        <dbReference type="ARBA" id="ARBA00022679"/>
    </source>
</evidence>
<comment type="pathway">
    <text evidence="1 7">Metabolic intermediate biosynthesis; chorismate biosynthesis; chorismate from D-erythrose 4-phosphate and phosphoenolpyruvate: step 6/7.</text>
</comment>
<dbReference type="EC" id="2.5.1.19" evidence="7"/>
<dbReference type="InterPro" id="IPR013792">
    <property type="entry name" value="RNA3'P_cycl/enolpyr_Trfase_a/b"/>
</dbReference>
<feature type="binding site" evidence="7">
    <location>
        <position position="191"/>
    </location>
    <ligand>
        <name>3-phosphoshikimate</name>
        <dbReference type="ChEBI" id="CHEBI:145989"/>
    </ligand>
</feature>
<feature type="binding site" evidence="7">
    <location>
        <position position="378"/>
    </location>
    <ligand>
        <name>phosphoenolpyruvate</name>
        <dbReference type="ChEBI" id="CHEBI:58702"/>
    </ligand>
</feature>
<accession>A0ABU4JQK8</accession>
<dbReference type="InterPro" id="IPR036968">
    <property type="entry name" value="Enolpyruvate_Tfrase_sf"/>
</dbReference>